<protein>
    <recommendedName>
        <fullName evidence="3">H15 domain-containing protein</fullName>
    </recommendedName>
</protein>
<sequence>MSVRSSSTPRASSGHCSLTAKLVRDAVKELEKRRQRVPLSLLLTHFQQRLPVQRNVELLKHEILEQATKAVKLGYLRQFADGSYCLSTLRWQATVEEFGWD</sequence>
<evidence type="ECO:0008006" key="3">
    <source>
        <dbReference type="Google" id="ProtNLM"/>
    </source>
</evidence>
<keyword evidence="2" id="KW-1185">Reference proteome</keyword>
<proteinExistence type="predicted"/>
<gene>
    <name evidence="1" type="ORF">TSAR_010891</name>
</gene>
<accession>A0A232F373</accession>
<dbReference type="Proteomes" id="UP000215335">
    <property type="component" value="Unassembled WGS sequence"/>
</dbReference>
<dbReference type="EMBL" id="NNAY01001153">
    <property type="protein sequence ID" value="OXU24969.1"/>
    <property type="molecule type" value="Genomic_DNA"/>
</dbReference>
<reference evidence="1 2" key="1">
    <citation type="journal article" date="2017" name="Curr. Biol.">
        <title>The Evolution of Venom by Co-option of Single-Copy Genes.</title>
        <authorList>
            <person name="Martinson E.O."/>
            <person name="Mrinalini"/>
            <person name="Kelkar Y.D."/>
            <person name="Chang C.H."/>
            <person name="Werren J.H."/>
        </authorList>
    </citation>
    <scope>NUCLEOTIDE SEQUENCE [LARGE SCALE GENOMIC DNA]</scope>
    <source>
        <strain evidence="1 2">Alberta</strain>
        <tissue evidence="1">Whole body</tissue>
    </source>
</reference>
<name>A0A232F373_9HYME</name>
<dbReference type="AlphaFoldDB" id="A0A232F373"/>
<evidence type="ECO:0000313" key="2">
    <source>
        <dbReference type="Proteomes" id="UP000215335"/>
    </source>
</evidence>
<evidence type="ECO:0000313" key="1">
    <source>
        <dbReference type="EMBL" id="OXU24969.1"/>
    </source>
</evidence>
<comment type="caution">
    <text evidence="1">The sequence shown here is derived from an EMBL/GenBank/DDBJ whole genome shotgun (WGS) entry which is preliminary data.</text>
</comment>
<organism evidence="1 2">
    <name type="scientific">Trichomalopsis sarcophagae</name>
    <dbReference type="NCBI Taxonomy" id="543379"/>
    <lineage>
        <taxon>Eukaryota</taxon>
        <taxon>Metazoa</taxon>
        <taxon>Ecdysozoa</taxon>
        <taxon>Arthropoda</taxon>
        <taxon>Hexapoda</taxon>
        <taxon>Insecta</taxon>
        <taxon>Pterygota</taxon>
        <taxon>Neoptera</taxon>
        <taxon>Endopterygota</taxon>
        <taxon>Hymenoptera</taxon>
        <taxon>Apocrita</taxon>
        <taxon>Proctotrupomorpha</taxon>
        <taxon>Chalcidoidea</taxon>
        <taxon>Pteromalidae</taxon>
        <taxon>Pteromalinae</taxon>
        <taxon>Trichomalopsis</taxon>
    </lineage>
</organism>